<dbReference type="AlphaFoldDB" id="A0A9P9A1D4"/>
<dbReference type="RefSeq" id="XP_045962452.1">
    <property type="nucleotide sequence ID" value="XM_046102257.1"/>
</dbReference>
<name>A0A9P9A1D4_9PEZI</name>
<organism evidence="1 2">
    <name type="scientific">Truncatella angustata</name>
    <dbReference type="NCBI Taxonomy" id="152316"/>
    <lineage>
        <taxon>Eukaryota</taxon>
        <taxon>Fungi</taxon>
        <taxon>Dikarya</taxon>
        <taxon>Ascomycota</taxon>
        <taxon>Pezizomycotina</taxon>
        <taxon>Sordariomycetes</taxon>
        <taxon>Xylariomycetidae</taxon>
        <taxon>Amphisphaeriales</taxon>
        <taxon>Sporocadaceae</taxon>
        <taxon>Truncatella</taxon>
    </lineage>
</organism>
<dbReference type="EMBL" id="JAGPXC010000002">
    <property type="protein sequence ID" value="KAH6658218.1"/>
    <property type="molecule type" value="Genomic_DNA"/>
</dbReference>
<evidence type="ECO:0000313" key="2">
    <source>
        <dbReference type="Proteomes" id="UP000758603"/>
    </source>
</evidence>
<accession>A0A9P9A1D4</accession>
<comment type="caution">
    <text evidence="1">The sequence shown here is derived from an EMBL/GenBank/DDBJ whole genome shotgun (WGS) entry which is preliminary data.</text>
</comment>
<keyword evidence="2" id="KW-1185">Reference proteome</keyword>
<proteinExistence type="predicted"/>
<sequence>MYLLTLVALNYMQCADPRADSLHHGRIRREYWWGWRVGLGGSVNPEGTSIHGLVDTYLCRKTKHNGTVLQRYTDTVLMYRDLH</sequence>
<gene>
    <name evidence="1" type="ORF">BKA67DRAFT_557441</name>
</gene>
<protein>
    <submittedName>
        <fullName evidence="1">Uncharacterized protein</fullName>
    </submittedName>
</protein>
<reference evidence="1" key="1">
    <citation type="journal article" date="2021" name="Nat. Commun.">
        <title>Genetic determinants of endophytism in the Arabidopsis root mycobiome.</title>
        <authorList>
            <person name="Mesny F."/>
            <person name="Miyauchi S."/>
            <person name="Thiergart T."/>
            <person name="Pickel B."/>
            <person name="Atanasova L."/>
            <person name="Karlsson M."/>
            <person name="Huettel B."/>
            <person name="Barry K.W."/>
            <person name="Haridas S."/>
            <person name="Chen C."/>
            <person name="Bauer D."/>
            <person name="Andreopoulos W."/>
            <person name="Pangilinan J."/>
            <person name="LaButti K."/>
            <person name="Riley R."/>
            <person name="Lipzen A."/>
            <person name="Clum A."/>
            <person name="Drula E."/>
            <person name="Henrissat B."/>
            <person name="Kohler A."/>
            <person name="Grigoriev I.V."/>
            <person name="Martin F.M."/>
            <person name="Hacquard S."/>
        </authorList>
    </citation>
    <scope>NUCLEOTIDE SEQUENCE</scope>
    <source>
        <strain evidence="1">MPI-SDFR-AT-0073</strain>
    </source>
</reference>
<dbReference type="Proteomes" id="UP000758603">
    <property type="component" value="Unassembled WGS sequence"/>
</dbReference>
<evidence type="ECO:0000313" key="1">
    <source>
        <dbReference type="EMBL" id="KAH6658218.1"/>
    </source>
</evidence>
<dbReference type="GeneID" id="70131149"/>